<dbReference type="Proteomes" id="UP001148838">
    <property type="component" value="Unassembled WGS sequence"/>
</dbReference>
<feature type="region of interest" description="Disordered" evidence="2">
    <location>
        <begin position="568"/>
        <end position="688"/>
    </location>
</feature>
<evidence type="ECO:0000313" key="4">
    <source>
        <dbReference type="Proteomes" id="UP001148838"/>
    </source>
</evidence>
<dbReference type="InterPro" id="IPR013083">
    <property type="entry name" value="Znf_RING/FYVE/PHD"/>
</dbReference>
<feature type="compositionally biased region" description="Low complexity" evidence="2">
    <location>
        <begin position="621"/>
        <end position="635"/>
    </location>
</feature>
<keyword evidence="1" id="KW-0156">Chromatin regulator</keyword>
<sequence length="704" mass="76413">MALECEQANTSDAYPLKSNEIGKVLLQTIDESSDVLTLADAIRDVVEGEKETDNDDVTLVDNRKSEHFLEVENFAVKNGFLSNKFLCGKSNFQGLTAIVYILDPTIRFETHADQPHEVDSEKKWIYEPTIPFYKDKYSLSHIDVIGLMVGARGKVFITGAGGQHQRHVVGVNTPGLSSSSASEMVRTTTATRFVRSPFPATTLGQGGTSFVVGQASSATIIPSATGGRRNSAAATSLGTFIPLQTQNSSEESMSLIVQLGTTVVATSSPQMLGTNSSVTIAKPSAASNATFPTGRSSSLNYRDSRGVHQIAGTAQVHQQTQVIQKASLNTVVNSSAKNSVNCGVQQVQVVQSPQSVTVKHSQSLTKPLIETHASLNEQRLEHTEELKTAKEIEDERRQNLSNVSVPVPHEVESEERRMEIVKFVLQDHNYGAPPPASPPMSPSHLGKSVNGTVSTQNTLGSNSFAQSGSVYQYGSGLLALREAAGNDDDANSVISSNTGREVEPEGEETETAPEGEGDDEDSVTRCICVWQHVDCMGIDRSNIPDEYMCERCQPRRVDRQRARTLQLRKREELLNTDSSSDTSSSSSTDTDTGLINSTPTLASKKRAAATTVTRRKSEPASTNNKKNMTTSSNVTAITKQQRQRRESTKDYSQTAQTTAASSQRRASTGQNRKKDITKGTTENKRTTTRRKVCAVGSICYEAYE</sequence>
<gene>
    <name evidence="3" type="ORF">ANN_07777</name>
</gene>
<dbReference type="PANTHER" id="PTHR46462:SF3">
    <property type="entry name" value="UPSET, ISOFORM A"/>
    <property type="match status" value="1"/>
</dbReference>
<feature type="compositionally biased region" description="Low complexity" evidence="2">
    <location>
        <begin position="652"/>
        <end position="670"/>
    </location>
</feature>
<organism evidence="3 4">
    <name type="scientific">Periplaneta americana</name>
    <name type="common">American cockroach</name>
    <name type="synonym">Blatta americana</name>
    <dbReference type="NCBI Taxonomy" id="6978"/>
    <lineage>
        <taxon>Eukaryota</taxon>
        <taxon>Metazoa</taxon>
        <taxon>Ecdysozoa</taxon>
        <taxon>Arthropoda</taxon>
        <taxon>Hexapoda</taxon>
        <taxon>Insecta</taxon>
        <taxon>Pterygota</taxon>
        <taxon>Neoptera</taxon>
        <taxon>Polyneoptera</taxon>
        <taxon>Dictyoptera</taxon>
        <taxon>Blattodea</taxon>
        <taxon>Blattoidea</taxon>
        <taxon>Blattidae</taxon>
        <taxon>Blattinae</taxon>
        <taxon>Periplaneta</taxon>
    </lineage>
</organism>
<evidence type="ECO:0008006" key="5">
    <source>
        <dbReference type="Google" id="ProtNLM"/>
    </source>
</evidence>
<dbReference type="Gene3D" id="3.30.40.10">
    <property type="entry name" value="Zinc/RING finger domain, C3HC4 (zinc finger)"/>
    <property type="match status" value="1"/>
</dbReference>
<reference evidence="3 4" key="1">
    <citation type="journal article" date="2022" name="Allergy">
        <title>Genome assembly and annotation of Periplaneta americana reveal a comprehensive cockroach allergen profile.</title>
        <authorList>
            <person name="Wang L."/>
            <person name="Xiong Q."/>
            <person name="Saelim N."/>
            <person name="Wang L."/>
            <person name="Nong W."/>
            <person name="Wan A.T."/>
            <person name="Shi M."/>
            <person name="Liu X."/>
            <person name="Cao Q."/>
            <person name="Hui J.H.L."/>
            <person name="Sookrung N."/>
            <person name="Leung T.F."/>
            <person name="Tungtrongchitr A."/>
            <person name="Tsui S.K.W."/>
        </authorList>
    </citation>
    <scope>NUCLEOTIDE SEQUENCE [LARGE SCALE GENOMIC DNA]</scope>
    <source>
        <strain evidence="3">PWHHKU_190912</strain>
    </source>
</reference>
<dbReference type="EMBL" id="JAJSOF020000017">
    <property type="protein sequence ID" value="KAJ4439649.1"/>
    <property type="molecule type" value="Genomic_DNA"/>
</dbReference>
<evidence type="ECO:0000256" key="1">
    <source>
        <dbReference type="ARBA" id="ARBA00022853"/>
    </source>
</evidence>
<comment type="caution">
    <text evidence="3">The sequence shown here is derived from an EMBL/GenBank/DDBJ whole genome shotgun (WGS) entry which is preliminary data.</text>
</comment>
<feature type="compositionally biased region" description="Acidic residues" evidence="2">
    <location>
        <begin position="504"/>
        <end position="521"/>
    </location>
</feature>
<feature type="region of interest" description="Disordered" evidence="2">
    <location>
        <begin position="488"/>
        <end position="522"/>
    </location>
</feature>
<name>A0ABQ8SZL3_PERAM</name>
<dbReference type="PANTHER" id="PTHR46462">
    <property type="entry name" value="UPSET, ISOFORM A"/>
    <property type="match status" value="1"/>
</dbReference>
<evidence type="ECO:0000256" key="2">
    <source>
        <dbReference type="SAM" id="MobiDB-lite"/>
    </source>
</evidence>
<protein>
    <recommendedName>
        <fullName evidence="5">Zinc finger PHD-type domain-containing protein</fullName>
    </recommendedName>
</protein>
<evidence type="ECO:0000313" key="3">
    <source>
        <dbReference type="EMBL" id="KAJ4439649.1"/>
    </source>
</evidence>
<dbReference type="InterPro" id="IPR011011">
    <property type="entry name" value="Znf_FYVE_PHD"/>
</dbReference>
<keyword evidence="4" id="KW-1185">Reference proteome</keyword>
<feature type="compositionally biased region" description="Basic and acidic residues" evidence="2">
    <location>
        <begin position="672"/>
        <end position="685"/>
    </location>
</feature>
<proteinExistence type="predicted"/>
<dbReference type="SUPFAM" id="SSF57903">
    <property type="entry name" value="FYVE/PHD zinc finger"/>
    <property type="match status" value="1"/>
</dbReference>
<accession>A0ABQ8SZL3</accession>
<feature type="compositionally biased region" description="Low complexity" evidence="2">
    <location>
        <begin position="576"/>
        <end position="592"/>
    </location>
</feature>